<evidence type="ECO:0000313" key="1">
    <source>
        <dbReference type="EMBL" id="RIA35353.1"/>
    </source>
</evidence>
<dbReference type="Pfam" id="PF13489">
    <property type="entry name" value="Methyltransf_23"/>
    <property type="match status" value="1"/>
</dbReference>
<dbReference type="RefSeq" id="WP_170151083.1">
    <property type="nucleotide sequence ID" value="NZ_QXDC01000008.1"/>
</dbReference>
<name>A0A397NIL6_9SPHN</name>
<dbReference type="EMBL" id="QXDC01000008">
    <property type="protein sequence ID" value="RIA35353.1"/>
    <property type="molecule type" value="Genomic_DNA"/>
</dbReference>
<proteinExistence type="predicted"/>
<organism evidence="1 2">
    <name type="scientific">Hephaestia caeni</name>
    <dbReference type="NCBI Taxonomy" id="645617"/>
    <lineage>
        <taxon>Bacteria</taxon>
        <taxon>Pseudomonadati</taxon>
        <taxon>Pseudomonadota</taxon>
        <taxon>Alphaproteobacteria</taxon>
        <taxon>Sphingomonadales</taxon>
        <taxon>Sphingomonadaceae</taxon>
        <taxon>Hephaestia</taxon>
    </lineage>
</organism>
<protein>
    <submittedName>
        <fullName evidence="1">Methyltransferase family protein</fullName>
    </submittedName>
</protein>
<dbReference type="Proteomes" id="UP000266568">
    <property type="component" value="Unassembled WGS sequence"/>
</dbReference>
<evidence type="ECO:0000313" key="2">
    <source>
        <dbReference type="Proteomes" id="UP000266568"/>
    </source>
</evidence>
<sequence>MEHIQCPNCASDRTVEWAREGGFIAVKCTPCGLIYVNPRPSAAEITEANKVGVHRTQNGKALNVSARRNAAKIGYYQRVIGELFATEHTAGHPLKWLDVGAGYGEVVEAIQSALPATDVEGIEPMRPKVEIAQARGVRVSDRSIAQTDSDYDVISLINVYSHIPDFREFGELLVSKLKSGGILFLETGNLPDLTSRADFPDTLYLPDHLVFAAPRQMESIAKSIGLAMETTKAERIDNPLWAVKQTVKSALRGKPRIVLPYTSEFRTVFYKLRKP</sequence>
<keyword evidence="1" id="KW-0489">Methyltransferase</keyword>
<dbReference type="AlphaFoldDB" id="A0A397NIL6"/>
<keyword evidence="2" id="KW-1185">Reference proteome</keyword>
<dbReference type="GO" id="GO:0032259">
    <property type="term" value="P:methylation"/>
    <property type="evidence" value="ECO:0007669"/>
    <property type="project" value="UniProtKB-KW"/>
</dbReference>
<dbReference type="PANTHER" id="PTHR43861">
    <property type="entry name" value="TRANS-ACONITATE 2-METHYLTRANSFERASE-RELATED"/>
    <property type="match status" value="1"/>
</dbReference>
<dbReference type="Gene3D" id="3.40.50.150">
    <property type="entry name" value="Vaccinia Virus protein VP39"/>
    <property type="match status" value="1"/>
</dbReference>
<dbReference type="InterPro" id="IPR029063">
    <property type="entry name" value="SAM-dependent_MTases_sf"/>
</dbReference>
<dbReference type="CDD" id="cd02440">
    <property type="entry name" value="AdoMet_MTases"/>
    <property type="match status" value="1"/>
</dbReference>
<comment type="caution">
    <text evidence="1">The sequence shown here is derived from an EMBL/GenBank/DDBJ whole genome shotgun (WGS) entry which is preliminary data.</text>
</comment>
<reference evidence="1 2" key="1">
    <citation type="submission" date="2018-08" db="EMBL/GenBank/DDBJ databases">
        <title>Genomic Encyclopedia of Type Strains, Phase IV (KMG-IV): sequencing the most valuable type-strain genomes for metagenomic binning, comparative biology and taxonomic classification.</title>
        <authorList>
            <person name="Goeker M."/>
        </authorList>
    </citation>
    <scope>NUCLEOTIDE SEQUENCE [LARGE SCALE GENOMIC DNA]</scope>
    <source>
        <strain evidence="1 2">DSM 25527</strain>
    </source>
</reference>
<gene>
    <name evidence="1" type="ORF">DFR49_4371</name>
</gene>
<dbReference type="GO" id="GO:0008168">
    <property type="term" value="F:methyltransferase activity"/>
    <property type="evidence" value="ECO:0007669"/>
    <property type="project" value="UniProtKB-KW"/>
</dbReference>
<dbReference type="SUPFAM" id="SSF53335">
    <property type="entry name" value="S-adenosyl-L-methionine-dependent methyltransferases"/>
    <property type="match status" value="1"/>
</dbReference>
<accession>A0A397NIL6</accession>
<keyword evidence="1" id="KW-0808">Transferase</keyword>